<name>A0A1I4E474_9HYPH</name>
<evidence type="ECO:0000313" key="1">
    <source>
        <dbReference type="EMBL" id="SFL00562.1"/>
    </source>
</evidence>
<accession>A0A1I4E474</accession>
<sequence length="180" mass="21338">MRFSRPLEVRLKSPEKFGGSLDLRLTIWFDDFSILWGEQWGQVFAWQRFACAIFHFVPSLKYRDWFRRFAPRDRGAPAMVETLRGQEGPLRRLDEFTTTARQLIRIRAILWREAGLGNSWWVPKEWHPNPAWVAVIDLCRIQGMGETSRRVVKRWLEANKMRMDGAGQRSQRPDMESRDS</sequence>
<dbReference type="AlphaFoldDB" id="A0A1I4E474"/>
<reference evidence="1 2" key="1">
    <citation type="submission" date="2016-10" db="EMBL/GenBank/DDBJ databases">
        <authorList>
            <person name="Varghese N."/>
            <person name="Submissions S."/>
        </authorList>
    </citation>
    <scope>NUCLEOTIDE SEQUENCE [LARGE SCALE GENOMIC DNA]</scope>
    <source>
        <strain evidence="1 2">DSM 21822</strain>
    </source>
</reference>
<organism evidence="1 2">
    <name type="scientific">Neomesorhizobium albiziae</name>
    <dbReference type="NCBI Taxonomy" id="335020"/>
    <lineage>
        <taxon>Bacteria</taxon>
        <taxon>Pseudomonadati</taxon>
        <taxon>Pseudomonadota</taxon>
        <taxon>Alphaproteobacteria</taxon>
        <taxon>Hyphomicrobiales</taxon>
        <taxon>Phyllobacteriaceae</taxon>
        <taxon>Neomesorhizobium</taxon>
    </lineage>
</organism>
<dbReference type="EMBL" id="FOSL01000022">
    <property type="protein sequence ID" value="SFL00562.1"/>
    <property type="molecule type" value="Genomic_DNA"/>
</dbReference>
<gene>
    <name evidence="1" type="ORF">SAMN04488498_12268</name>
</gene>
<evidence type="ECO:0000313" key="2">
    <source>
        <dbReference type="Proteomes" id="UP000323300"/>
    </source>
</evidence>
<keyword evidence="2" id="KW-1185">Reference proteome</keyword>
<dbReference type="RefSeq" id="WP_149762974.1">
    <property type="nucleotide sequence ID" value="NZ_BSPE01000036.1"/>
</dbReference>
<proteinExistence type="predicted"/>
<protein>
    <submittedName>
        <fullName evidence="1">Uncharacterized protein</fullName>
    </submittedName>
</protein>
<dbReference type="Proteomes" id="UP000323300">
    <property type="component" value="Unassembled WGS sequence"/>
</dbReference>